<reference evidence="1" key="1">
    <citation type="journal article" date="2018" name="Nat. Genet.">
        <title>Extensive intraspecific gene order and gene structural variations between Mo17 and other maize genomes.</title>
        <authorList>
            <person name="Sun S."/>
            <person name="Zhou Y."/>
            <person name="Chen J."/>
            <person name="Shi J."/>
            <person name="Zhao H."/>
            <person name="Zhao H."/>
            <person name="Song W."/>
            <person name="Zhang M."/>
            <person name="Cui Y."/>
            <person name="Dong X."/>
            <person name="Liu H."/>
            <person name="Ma X."/>
            <person name="Jiao Y."/>
            <person name="Wang B."/>
            <person name="Wei X."/>
            <person name="Stein J.C."/>
            <person name="Glaubitz J.C."/>
            <person name="Lu F."/>
            <person name="Yu G."/>
            <person name="Liang C."/>
            <person name="Fengler K."/>
            <person name="Li B."/>
            <person name="Rafalski A."/>
            <person name="Schnable P.S."/>
            <person name="Ware D.H."/>
            <person name="Buckler E.S."/>
            <person name="Lai J."/>
        </authorList>
    </citation>
    <scope>NUCLEOTIDE SEQUENCE [LARGE SCALE GENOMIC DNA]</scope>
    <source>
        <tissue evidence="1">Seedling</tissue>
    </source>
</reference>
<dbReference type="ExpressionAtlas" id="A0A3L6FGN2">
    <property type="expression patterns" value="baseline and differential"/>
</dbReference>
<dbReference type="Gene3D" id="3.30.40.10">
    <property type="entry name" value="Zinc/RING finger domain, C3HC4 (zinc finger)"/>
    <property type="match status" value="1"/>
</dbReference>
<organism evidence="1">
    <name type="scientific">Zea mays</name>
    <name type="common">Maize</name>
    <dbReference type="NCBI Taxonomy" id="4577"/>
    <lineage>
        <taxon>Eukaryota</taxon>
        <taxon>Viridiplantae</taxon>
        <taxon>Streptophyta</taxon>
        <taxon>Embryophyta</taxon>
        <taxon>Tracheophyta</taxon>
        <taxon>Spermatophyta</taxon>
        <taxon>Magnoliopsida</taxon>
        <taxon>Liliopsida</taxon>
        <taxon>Poales</taxon>
        <taxon>Poaceae</taxon>
        <taxon>PACMAD clade</taxon>
        <taxon>Panicoideae</taxon>
        <taxon>Andropogonodae</taxon>
        <taxon>Andropogoneae</taxon>
        <taxon>Tripsacinae</taxon>
        <taxon>Zea</taxon>
    </lineage>
</organism>
<comment type="caution">
    <text evidence="1">The sequence shown here is derived from an EMBL/GenBank/DDBJ whole genome shotgun (WGS) entry which is preliminary data.</text>
</comment>
<sequence length="162" mass="17797">MTESATAQPCAACGDDARAACRACSYALCRACLDEYATEGRTTCARCGWDYAAIDLAHANEGAEAEEVENHHTAGGLRERVTMGSHLNDRQDEVSHARTMISLSGIGSELNDESGKPIWKNRVESWKEKKKDKKASAKKDQKADEAILEVLDLRWYASGPKY</sequence>
<evidence type="ECO:0000313" key="1">
    <source>
        <dbReference type="EMBL" id="PWZ31471.1"/>
    </source>
</evidence>
<gene>
    <name evidence="1" type="primary">CESA4_1</name>
    <name evidence="1" type="ORF">Zm00014a_031910</name>
</gene>
<dbReference type="InterPro" id="IPR013083">
    <property type="entry name" value="Znf_RING/FYVE/PHD"/>
</dbReference>
<proteinExistence type="predicted"/>
<dbReference type="Proteomes" id="UP000251960">
    <property type="component" value="Chromosome 3"/>
</dbReference>
<protein>
    <submittedName>
        <fullName evidence="1">Cellulose synthase A catalytic subunit 4 [UDP-forming]</fullName>
    </submittedName>
</protein>
<accession>A0A3L6FGN2</accession>
<dbReference type="SUPFAM" id="SSF57850">
    <property type="entry name" value="RING/U-box"/>
    <property type="match status" value="1"/>
</dbReference>
<dbReference type="AlphaFoldDB" id="A0A3L6FGN2"/>
<name>A0A3L6FGN2_MAIZE</name>
<dbReference type="EMBL" id="NCVQ01000004">
    <property type="protein sequence ID" value="PWZ31471.1"/>
    <property type="molecule type" value="Genomic_DNA"/>
</dbReference>